<dbReference type="Pfam" id="PF03354">
    <property type="entry name" value="TerL_ATPase"/>
    <property type="match status" value="1"/>
</dbReference>
<dbReference type="HOGENOM" id="CLU_035790_0_0_5"/>
<dbReference type="eggNOG" id="COG4626">
    <property type="taxonomic scope" value="Bacteria"/>
</dbReference>
<evidence type="ECO:0000313" key="4">
    <source>
        <dbReference type="Proteomes" id="UP000001492"/>
    </source>
</evidence>
<organism evidence="3 4">
    <name type="scientific">Asticcacaulis excentricus (strain ATCC 15261 / DSM 4724 / KCTC 12464 / NCIMB 9791 / VKM B-1370 / CB 48)</name>
    <dbReference type="NCBI Taxonomy" id="573065"/>
    <lineage>
        <taxon>Bacteria</taxon>
        <taxon>Pseudomonadati</taxon>
        <taxon>Pseudomonadota</taxon>
        <taxon>Alphaproteobacteria</taxon>
        <taxon>Caulobacterales</taxon>
        <taxon>Caulobacteraceae</taxon>
        <taxon>Asticcacaulis</taxon>
    </lineage>
</organism>
<evidence type="ECO:0000259" key="2">
    <source>
        <dbReference type="Pfam" id="PF20441"/>
    </source>
</evidence>
<keyword evidence="4" id="KW-1185">Reference proteome</keyword>
<dbReference type="RefSeq" id="WP_013477860.1">
    <property type="nucleotide sequence ID" value="NC_014816.1"/>
</dbReference>
<name>E8RPP9_ASTEC</name>
<gene>
    <name evidence="3" type="ordered locus">Astex_0328</name>
</gene>
<dbReference type="InterPro" id="IPR027417">
    <property type="entry name" value="P-loop_NTPase"/>
</dbReference>
<dbReference type="Gene3D" id="3.40.50.300">
    <property type="entry name" value="P-loop containing nucleotide triphosphate hydrolases"/>
    <property type="match status" value="1"/>
</dbReference>
<protein>
    <submittedName>
        <fullName evidence="3">Terminase</fullName>
    </submittedName>
</protein>
<dbReference type="Proteomes" id="UP000001492">
    <property type="component" value="Chromosome 1"/>
</dbReference>
<evidence type="ECO:0000313" key="3">
    <source>
        <dbReference type="EMBL" id="ADU12026.1"/>
    </source>
</evidence>
<dbReference type="PANTHER" id="PTHR41287">
    <property type="match status" value="1"/>
</dbReference>
<dbReference type="InterPro" id="IPR046461">
    <property type="entry name" value="TerL_ATPase"/>
</dbReference>
<dbReference type="EMBL" id="CP002395">
    <property type="protein sequence ID" value="ADU12026.1"/>
    <property type="molecule type" value="Genomic_DNA"/>
</dbReference>
<feature type="domain" description="Terminase large subunit-like ATPase" evidence="1">
    <location>
        <begin position="62"/>
        <end position="237"/>
    </location>
</feature>
<feature type="domain" description="Terminase large subunit-like endonuclease" evidence="2">
    <location>
        <begin position="272"/>
        <end position="535"/>
    </location>
</feature>
<proteinExistence type="predicted"/>
<dbReference type="AlphaFoldDB" id="E8RPP9"/>
<evidence type="ECO:0000259" key="1">
    <source>
        <dbReference type="Pfam" id="PF03354"/>
    </source>
</evidence>
<dbReference type="PANTHER" id="PTHR41287:SF1">
    <property type="entry name" value="PROTEIN YMFN"/>
    <property type="match status" value="1"/>
</dbReference>
<accession>E8RPP9</accession>
<sequence length="562" mass="63143">MWDLSCPDWEDRIRNGRSLIPDLPLNAAEAEMAVAIFGQLQLPDVPDQPKMVDACGPWFIELVRVVFGSWFPDVRKRMIRDFFAMLPKGQSKTTYSAGLMITGMIMNRRPNAEALFVAPTQRIADTAYEKAAGMIEASSDLKRRFRTRDHQKKIEDLSNGSELCVKTFDVNILTGAILFMAMVDELHLLGKNQHTTKVLRQIRGGLEKTPEGLLLFTTTQSDEQPVGAFKSELKLAKRIRDGHMRDRIIRPMLPILYEFPPDIAAEEQLWSNPENWSMVMPNLGRSVHLDSLVEDWHSEKEKGIAEVKIWASQHLNIEIGVGISDDGWRGADYWEEQADPTLTLQEVIRRSEVCTIGIDGGGLDDLLGISVMGRERETRKWLMWNHAFANPSVKEIRKDIVANLEDFEEEGSLTFAKVPNDVELLVDIVVQVYEAGLLPKEKGIGIDPNNIAAIIEELLRRGIPDELIFRLRQGVALAPALFGLERKLSDGTLIHSGLTLMNWCVGNAKVIITGNSPMITKQISGRAKIDPLVASFCATILLSWNPEAFGRSVYEDDDDIFI</sequence>
<dbReference type="Pfam" id="PF20441">
    <property type="entry name" value="TerL_nuclease"/>
    <property type="match status" value="1"/>
</dbReference>
<dbReference type="OrthoDB" id="9760250at2"/>
<dbReference type="InterPro" id="IPR046462">
    <property type="entry name" value="TerL_nuclease"/>
</dbReference>
<dbReference type="InterPro" id="IPR005021">
    <property type="entry name" value="Terminase_largesu-like"/>
</dbReference>
<dbReference type="GO" id="GO:0004519">
    <property type="term" value="F:endonuclease activity"/>
    <property type="evidence" value="ECO:0007669"/>
    <property type="project" value="InterPro"/>
</dbReference>
<dbReference type="STRING" id="573065.Astex_0328"/>
<dbReference type="KEGG" id="aex:Astex_0328"/>
<reference evidence="4" key="1">
    <citation type="submission" date="2010-12" db="EMBL/GenBank/DDBJ databases">
        <title>Complete sequence of chromosome 1 of Asticcacaulis excentricus CB 48.</title>
        <authorList>
            <consortium name="US DOE Joint Genome Institute"/>
            <person name="Lucas S."/>
            <person name="Copeland A."/>
            <person name="Lapidus A."/>
            <person name="Cheng J.-F."/>
            <person name="Bruce D."/>
            <person name="Goodwin L."/>
            <person name="Pitluck S."/>
            <person name="Teshima H."/>
            <person name="Davenport K."/>
            <person name="Detter J.C."/>
            <person name="Han C."/>
            <person name="Tapia R."/>
            <person name="Land M."/>
            <person name="Hauser L."/>
            <person name="Jeffries C."/>
            <person name="Kyrpides N."/>
            <person name="Ivanova N."/>
            <person name="Ovchinnikova G."/>
            <person name="Brun Y.V."/>
            <person name="Woyke T."/>
        </authorList>
    </citation>
    <scope>NUCLEOTIDE SEQUENCE [LARGE SCALE GENOMIC DNA]</scope>
    <source>
        <strain evidence="4">ATCC 15261 / DSM 4724 / KCTC 12464 / NCIMB 9791 / VKM B-1370 / CB 48</strain>
    </source>
</reference>